<dbReference type="PANTHER" id="PTHR38008:SF2">
    <property type="entry name" value="HEMOLYSIN"/>
    <property type="match status" value="1"/>
</dbReference>
<reference evidence="2" key="1">
    <citation type="submission" date="2014-06" db="EMBL/GenBank/DDBJ databases">
        <authorList>
            <person name="Winans N.J."/>
            <person name="Newell P.D."/>
            <person name="Douglas A.E."/>
        </authorList>
    </citation>
    <scope>NUCLEOTIDE SEQUENCE [LARGE SCALE GENOMIC DNA]</scope>
    <source>
        <strain evidence="2">DmL_052</strain>
    </source>
</reference>
<evidence type="ECO:0000313" key="2">
    <source>
        <dbReference type="Proteomes" id="UP000194946"/>
    </source>
</evidence>
<dbReference type="EMBL" id="JOPB01000005">
    <property type="protein sequence ID" value="OUI78700.1"/>
    <property type="molecule type" value="Genomic_DNA"/>
</dbReference>
<dbReference type="PANTHER" id="PTHR38008">
    <property type="entry name" value="HEMOLYSIN-RELATED"/>
    <property type="match status" value="1"/>
</dbReference>
<dbReference type="PROSITE" id="PS51257">
    <property type="entry name" value="PROKAR_LIPOPROTEIN"/>
    <property type="match status" value="1"/>
</dbReference>
<dbReference type="Proteomes" id="UP000194946">
    <property type="component" value="Unassembled WGS sequence"/>
</dbReference>
<dbReference type="AlphaFoldDB" id="A0A251ZVK0"/>
<dbReference type="Pfam" id="PF03891">
    <property type="entry name" value="DUF333"/>
    <property type="match status" value="1"/>
</dbReference>
<sequence>MKYQTSISLLIGLFIMTACQDSSHKVVKESKMIGMPNPASVYCVQLHGKSTPVSTPQGEYAICTLPSGEKIEEWALFRRDHP</sequence>
<keyword evidence="2" id="KW-1185">Reference proteome</keyword>
<dbReference type="InterPro" id="IPR005590">
    <property type="entry name" value="DUF333"/>
</dbReference>
<proteinExistence type="predicted"/>
<protein>
    <recommendedName>
        <fullName evidence="3">Hemolysin</fullName>
    </recommendedName>
</protein>
<gene>
    <name evidence="1" type="ORF">HK18_07385</name>
</gene>
<evidence type="ECO:0008006" key="3">
    <source>
        <dbReference type="Google" id="ProtNLM"/>
    </source>
</evidence>
<name>A0A251ZVK0_9PROT</name>
<organism evidence="1 2">
    <name type="scientific">Commensalibacter intestini</name>
    <dbReference type="NCBI Taxonomy" id="479936"/>
    <lineage>
        <taxon>Bacteria</taxon>
        <taxon>Pseudomonadati</taxon>
        <taxon>Pseudomonadota</taxon>
        <taxon>Alphaproteobacteria</taxon>
        <taxon>Acetobacterales</taxon>
        <taxon>Acetobacteraceae</taxon>
    </lineage>
</organism>
<accession>A0A251ZVK0</accession>
<comment type="caution">
    <text evidence="1">The sequence shown here is derived from an EMBL/GenBank/DDBJ whole genome shotgun (WGS) entry which is preliminary data.</text>
</comment>
<evidence type="ECO:0000313" key="1">
    <source>
        <dbReference type="EMBL" id="OUI78700.1"/>
    </source>
</evidence>
<dbReference type="RefSeq" id="WP_008854563.1">
    <property type="nucleotide sequence ID" value="NZ_JOPB01000005.1"/>
</dbReference>